<dbReference type="Gene3D" id="3.30.200.20">
    <property type="entry name" value="Phosphorylase Kinase, domain 1"/>
    <property type="match status" value="1"/>
</dbReference>
<dbReference type="PANTHER" id="PTHR27005">
    <property type="entry name" value="WALL-ASSOCIATED RECEPTOR KINASE-LIKE 21"/>
    <property type="match status" value="1"/>
</dbReference>
<sequence length="365" mass="41835">MCSFRIIVVSYLNSFHSCIINFLHLENILSFSIKFTSTSCTDFDFSPLAWSEETNMALCFKAIKKELSSKRNDFFLENNRLLLKELVSSIHGKYNLIRVFSEEEILEATNKYDSDQFLGYISVHTWYKGCCGDRDVLIKKFLDWPDRKHCATEHKNVVELLGCCLETEFPILVFKNCFHGTLSHRIHSGTTSTCLEDPVFPWEEKLRIAAEIAHAVAYLHSFTVRPIIHNDITAENIILDGQGGGKLANFSRCIPLPLGRTDVETPILLGTHWCLAPEYVSKGRVSEKTDVFSFGILLFELLQCSAHLSNETLESALKKVIERVIEMQFKKCIELANICTSDKDSERPTMKEVTEELWRIKKMRT</sequence>
<dbReference type="PROSITE" id="PS50011">
    <property type="entry name" value="PROTEIN_KINASE_DOM"/>
    <property type="match status" value="1"/>
</dbReference>
<dbReference type="AlphaFoldDB" id="A0AAP0HYG6"/>
<evidence type="ECO:0000313" key="5">
    <source>
        <dbReference type="Proteomes" id="UP001420932"/>
    </source>
</evidence>
<dbReference type="Proteomes" id="UP001420932">
    <property type="component" value="Unassembled WGS sequence"/>
</dbReference>
<keyword evidence="2" id="KW-0067">ATP-binding</keyword>
<keyword evidence="5" id="KW-1185">Reference proteome</keyword>
<protein>
    <recommendedName>
        <fullName evidence="3">Protein kinase domain-containing protein</fullName>
    </recommendedName>
</protein>
<accession>A0AAP0HYG6</accession>
<evidence type="ECO:0000313" key="4">
    <source>
        <dbReference type="EMBL" id="KAK9106348.1"/>
    </source>
</evidence>
<dbReference type="GO" id="GO:0005524">
    <property type="term" value="F:ATP binding"/>
    <property type="evidence" value="ECO:0007669"/>
    <property type="project" value="UniProtKB-KW"/>
</dbReference>
<feature type="domain" description="Protein kinase" evidence="3">
    <location>
        <begin position="60"/>
        <end position="359"/>
    </location>
</feature>
<dbReference type="SUPFAM" id="SSF56112">
    <property type="entry name" value="Protein kinase-like (PK-like)"/>
    <property type="match status" value="1"/>
</dbReference>
<dbReference type="Pfam" id="PF07714">
    <property type="entry name" value="PK_Tyr_Ser-Thr"/>
    <property type="match status" value="1"/>
</dbReference>
<dbReference type="PANTHER" id="PTHR27005:SF466">
    <property type="entry name" value="NON-FUNCTIONAL PSEUDOKINASE ZED1-LIKE"/>
    <property type="match status" value="1"/>
</dbReference>
<dbReference type="InterPro" id="IPR045274">
    <property type="entry name" value="WAK-like"/>
</dbReference>
<evidence type="ECO:0000256" key="1">
    <source>
        <dbReference type="ARBA" id="ARBA00022741"/>
    </source>
</evidence>
<dbReference type="InterPro" id="IPR011009">
    <property type="entry name" value="Kinase-like_dom_sf"/>
</dbReference>
<dbReference type="GO" id="GO:0007166">
    <property type="term" value="P:cell surface receptor signaling pathway"/>
    <property type="evidence" value="ECO:0007669"/>
    <property type="project" value="InterPro"/>
</dbReference>
<dbReference type="InterPro" id="IPR000719">
    <property type="entry name" value="Prot_kinase_dom"/>
</dbReference>
<dbReference type="GO" id="GO:0004674">
    <property type="term" value="F:protein serine/threonine kinase activity"/>
    <property type="evidence" value="ECO:0007669"/>
    <property type="project" value="TreeGrafter"/>
</dbReference>
<keyword evidence="1" id="KW-0547">Nucleotide-binding</keyword>
<organism evidence="4 5">
    <name type="scientific">Stephania yunnanensis</name>
    <dbReference type="NCBI Taxonomy" id="152371"/>
    <lineage>
        <taxon>Eukaryota</taxon>
        <taxon>Viridiplantae</taxon>
        <taxon>Streptophyta</taxon>
        <taxon>Embryophyta</taxon>
        <taxon>Tracheophyta</taxon>
        <taxon>Spermatophyta</taxon>
        <taxon>Magnoliopsida</taxon>
        <taxon>Ranunculales</taxon>
        <taxon>Menispermaceae</taxon>
        <taxon>Menispermoideae</taxon>
        <taxon>Cissampelideae</taxon>
        <taxon>Stephania</taxon>
    </lineage>
</organism>
<name>A0AAP0HYG6_9MAGN</name>
<comment type="caution">
    <text evidence="4">The sequence shown here is derived from an EMBL/GenBank/DDBJ whole genome shotgun (WGS) entry which is preliminary data.</text>
</comment>
<proteinExistence type="predicted"/>
<dbReference type="GO" id="GO:0005886">
    <property type="term" value="C:plasma membrane"/>
    <property type="evidence" value="ECO:0007669"/>
    <property type="project" value="TreeGrafter"/>
</dbReference>
<dbReference type="InterPro" id="IPR001245">
    <property type="entry name" value="Ser-Thr/Tyr_kinase_cat_dom"/>
</dbReference>
<dbReference type="EMBL" id="JBBNAF010000010">
    <property type="protein sequence ID" value="KAK9106348.1"/>
    <property type="molecule type" value="Genomic_DNA"/>
</dbReference>
<dbReference type="PROSITE" id="PS00109">
    <property type="entry name" value="PROTEIN_KINASE_TYR"/>
    <property type="match status" value="1"/>
</dbReference>
<evidence type="ECO:0000256" key="2">
    <source>
        <dbReference type="ARBA" id="ARBA00022840"/>
    </source>
</evidence>
<gene>
    <name evidence="4" type="ORF">Syun_022359</name>
</gene>
<reference evidence="4 5" key="1">
    <citation type="submission" date="2024-01" db="EMBL/GenBank/DDBJ databases">
        <title>Genome assemblies of Stephania.</title>
        <authorList>
            <person name="Yang L."/>
        </authorList>
    </citation>
    <scope>NUCLEOTIDE SEQUENCE [LARGE SCALE GENOMIC DNA]</scope>
    <source>
        <strain evidence="4">YNDBR</strain>
        <tissue evidence="4">Leaf</tissue>
    </source>
</reference>
<dbReference type="InterPro" id="IPR008266">
    <property type="entry name" value="Tyr_kinase_AS"/>
</dbReference>
<evidence type="ECO:0000259" key="3">
    <source>
        <dbReference type="PROSITE" id="PS50011"/>
    </source>
</evidence>
<dbReference type="Gene3D" id="1.10.510.10">
    <property type="entry name" value="Transferase(Phosphotransferase) domain 1"/>
    <property type="match status" value="1"/>
</dbReference>